<sequence>MKKKLKNRVMNNLIYGFEWSMVIALLILEYLSGYKAGVMRHVYFKKIEYLSKIYTKNGMMIHLILLLFLFIVLMLIFKNRWNFNRKRSMLKFVLLSIILIVGFYFPYLAKLNTYAYILMFLEVAIGLEAIKATFYS</sequence>
<feature type="transmembrane region" description="Helical" evidence="1">
    <location>
        <begin position="59"/>
        <end position="77"/>
    </location>
</feature>
<protein>
    <submittedName>
        <fullName evidence="2">Uncharacterized protein</fullName>
    </submittedName>
</protein>
<dbReference type="Proteomes" id="UP000263486">
    <property type="component" value="Unassembled WGS sequence"/>
</dbReference>
<keyword evidence="3" id="KW-1185">Reference proteome</keyword>
<name>A0ABX9KD83_9FUSO</name>
<feature type="transmembrane region" description="Helical" evidence="1">
    <location>
        <begin position="89"/>
        <end position="107"/>
    </location>
</feature>
<dbReference type="RefSeq" id="WP_114643602.1">
    <property type="nucleotide sequence ID" value="NZ_JAACIO010000040.1"/>
</dbReference>
<gene>
    <name evidence="2" type="ORF">DYH56_14580</name>
</gene>
<keyword evidence="1" id="KW-0472">Membrane</keyword>
<organism evidence="2 3">
    <name type="scientific">Psychrilyobacter piezotolerans</name>
    <dbReference type="NCBI Taxonomy" id="2293438"/>
    <lineage>
        <taxon>Bacteria</taxon>
        <taxon>Fusobacteriati</taxon>
        <taxon>Fusobacteriota</taxon>
        <taxon>Fusobacteriia</taxon>
        <taxon>Fusobacteriales</taxon>
        <taxon>Fusobacteriaceae</taxon>
        <taxon>Psychrilyobacter</taxon>
    </lineage>
</organism>
<keyword evidence="1" id="KW-0812">Transmembrane</keyword>
<proteinExistence type="predicted"/>
<feature type="transmembrane region" description="Helical" evidence="1">
    <location>
        <begin position="12"/>
        <end position="31"/>
    </location>
</feature>
<feature type="transmembrane region" description="Helical" evidence="1">
    <location>
        <begin position="113"/>
        <end position="130"/>
    </location>
</feature>
<dbReference type="EMBL" id="QUAJ01000042">
    <property type="protein sequence ID" value="REI39495.1"/>
    <property type="molecule type" value="Genomic_DNA"/>
</dbReference>
<accession>A0ABX9KD83</accession>
<reference evidence="2 3" key="1">
    <citation type="submission" date="2018-08" db="EMBL/GenBank/DDBJ databases">
        <title>Draft genome sequence of Psychrilyobacter sp. strain SD5 isolated from Black Sea water.</title>
        <authorList>
            <person name="Yadav S."/>
            <person name="Villanueva L."/>
            <person name="Damste J.S.S."/>
        </authorList>
    </citation>
    <scope>NUCLEOTIDE SEQUENCE [LARGE SCALE GENOMIC DNA]</scope>
    <source>
        <strain evidence="2 3">SD5</strain>
    </source>
</reference>
<evidence type="ECO:0000313" key="3">
    <source>
        <dbReference type="Proteomes" id="UP000263486"/>
    </source>
</evidence>
<keyword evidence="1" id="KW-1133">Transmembrane helix</keyword>
<evidence type="ECO:0000313" key="2">
    <source>
        <dbReference type="EMBL" id="REI39495.1"/>
    </source>
</evidence>
<evidence type="ECO:0000256" key="1">
    <source>
        <dbReference type="SAM" id="Phobius"/>
    </source>
</evidence>
<comment type="caution">
    <text evidence="2">The sequence shown here is derived from an EMBL/GenBank/DDBJ whole genome shotgun (WGS) entry which is preliminary data.</text>
</comment>